<evidence type="ECO:0000259" key="6">
    <source>
        <dbReference type="Pfam" id="PF09511"/>
    </source>
</evidence>
<dbReference type="GO" id="GO:0005524">
    <property type="term" value="F:ATP binding"/>
    <property type="evidence" value="ECO:0007669"/>
    <property type="project" value="UniProtKB-UniRule"/>
</dbReference>
<keyword evidence="9" id="KW-1185">Reference proteome</keyword>
<keyword evidence="1" id="KW-0819">tRNA processing</keyword>
<dbReference type="EMBL" id="MLYV02001323">
    <property type="protein sequence ID" value="PSR70778.1"/>
    <property type="molecule type" value="Genomic_DNA"/>
</dbReference>
<gene>
    <name evidence="7" type="ORF">PHLCEN_2v13340</name>
    <name evidence="8" type="ORF">PHLCEN_2v1826</name>
</gene>
<evidence type="ECO:0000313" key="9">
    <source>
        <dbReference type="Proteomes" id="UP000186601"/>
    </source>
</evidence>
<dbReference type="InterPro" id="IPR015966">
    <property type="entry name" value="tRNA_lig_kin_fungi"/>
</dbReference>
<dbReference type="STRING" id="98765.A0A2R6RVS3"/>
<comment type="catalytic activity">
    <reaction evidence="1">
        <text>ATP + (ribonucleotide)n-3'-hydroxyl + 5'-phospho-(ribonucleotide)m = (ribonucleotide)n+m + AMP + diphosphate.</text>
        <dbReference type="EC" id="6.5.1.3"/>
    </reaction>
</comment>
<dbReference type="Pfam" id="PF08302">
    <property type="entry name" value="tRNA_lig_CPD"/>
    <property type="match status" value="1"/>
</dbReference>
<reference evidence="8 9" key="1">
    <citation type="submission" date="2018-02" db="EMBL/GenBank/DDBJ databases">
        <title>Genome sequence of the basidiomycete white-rot fungus Phlebia centrifuga.</title>
        <authorList>
            <person name="Granchi Z."/>
            <person name="Peng M."/>
            <person name="de Vries R.P."/>
            <person name="Hilden K."/>
            <person name="Makela M.R."/>
            <person name="Grigoriev I."/>
            <person name="Riley R."/>
        </authorList>
    </citation>
    <scope>NUCLEOTIDE SEQUENCE [LARGE SCALE GENOMIC DNA]</scope>
    <source>
        <strain evidence="8 9">FBCC195</strain>
    </source>
</reference>
<evidence type="ECO:0000259" key="5">
    <source>
        <dbReference type="Pfam" id="PF08303"/>
    </source>
</evidence>
<dbReference type="Gene3D" id="3.40.50.300">
    <property type="entry name" value="P-loop containing nucleotide triphosphate hydrolases"/>
    <property type="match status" value="1"/>
</dbReference>
<protein>
    <recommendedName>
        <fullName evidence="1">tRNA ligase</fullName>
        <ecNumber evidence="1">6.5.1.3</ecNumber>
    </recommendedName>
</protein>
<dbReference type="OrthoDB" id="276239at2759"/>
<sequence>MNASLADIFSNISVADEDNELIVRLDNISKKSPKLVRSTVHEAPAEPSIQIRSWKMNEFKYYDIPSPFPTLARGLFTQEVRVGGQNKYRIVARGYDKFFNIGEVPWTTWASLESHTKPPYVMTLKSNGCIIFIAALTPSKLVVTSKHSLGSNKSAAGESHAEVGERWLRKHLAAVGKTEDELAKTLWDKNWTAVAELCDDSFEEHVLPISNENTGLHLHGLNECTKQFKTMLPDVVDAFAKNWGFIVTASTVLKTIPEVKEFTEQIGKAGHWRGQALEGFVVRTHVSEPPTKASSLSPYAPGSSFFFKVKFDEPYMMYRDWREVTKTLLSKGTGLSNVPKSKLKRPETRAYVDWVIDEIKRDRKQFDEFTKGKGIIATRERFLKWSASGQGKQQIEKHEEETTKKKQEDNQKFGKTIIVPVAVPGVGKTTVAVALSRLFGFAHVQSDDIKGKKSAPQFIKKVVDSLKSHDVVIADKNNHLTQHRQALREATNDKSPPVRLMALNWPFDLPLATIHRICGDRVLARGDNHQTLQGDAEGKAHEDVIWKFLQQAEELGENEVDFSVEMDVEEPLEDALARAVDGCVRILGVKKPSAEQMGQALAAARGYTPQTKANPGDKKSKVTQPRYFALLPEISIEDVLKKRFGESDAVESGKELFQLLSKNNRVTDPSHITVVHEKGLPGDQELWDRCRSIFTLAVPPHFTFKLGHVVWNDRVMAVAVTDLSVCEEDPERKGAEFVVSLPQKLKDRLHITVGTKNKDIAPVEAKTLVEDWKEGKQGIGSCPLQDLQVKGRIKGLFK</sequence>
<dbReference type="InterPro" id="IPR019039">
    <property type="entry name" value="T4-Rnl1-like_N"/>
</dbReference>
<dbReference type="Proteomes" id="UP000186601">
    <property type="component" value="Unassembled WGS sequence"/>
</dbReference>
<dbReference type="GO" id="GO:0008081">
    <property type="term" value="F:phosphoric diester hydrolase activity"/>
    <property type="evidence" value="ECO:0007669"/>
    <property type="project" value="InterPro"/>
</dbReference>
<dbReference type="GO" id="GO:0005634">
    <property type="term" value="C:nucleus"/>
    <property type="evidence" value="ECO:0007669"/>
    <property type="project" value="TreeGrafter"/>
</dbReference>
<dbReference type="SUPFAM" id="SSF52540">
    <property type="entry name" value="P-loop containing nucleoside triphosphate hydrolases"/>
    <property type="match status" value="1"/>
</dbReference>
<evidence type="ECO:0000259" key="4">
    <source>
        <dbReference type="Pfam" id="PF08302"/>
    </source>
</evidence>
<evidence type="ECO:0000256" key="1">
    <source>
        <dbReference type="PIRNR" id="PIRNR019634"/>
    </source>
</evidence>
<dbReference type="EC" id="6.5.1.3" evidence="1"/>
<evidence type="ECO:0000256" key="3">
    <source>
        <dbReference type="SAM" id="MobiDB-lite"/>
    </source>
</evidence>
<comment type="similarity">
    <text evidence="1">Belongs to the TRL1 family.</text>
</comment>
<dbReference type="GO" id="GO:0006388">
    <property type="term" value="P:tRNA splicing, via endonucleolytic cleavage and ligation"/>
    <property type="evidence" value="ECO:0007669"/>
    <property type="project" value="UniProtKB-UniRule"/>
</dbReference>
<feature type="domain" description="tRNA ligase phosphodiesterase" evidence="4">
    <location>
        <begin position="591"/>
        <end position="784"/>
    </location>
</feature>
<dbReference type="InterPro" id="IPR027417">
    <property type="entry name" value="P-loop_NTPase"/>
</dbReference>
<feature type="domain" description="tRNA ligase kinase" evidence="5">
    <location>
        <begin position="417"/>
        <end position="556"/>
    </location>
</feature>
<dbReference type="Pfam" id="PF08303">
    <property type="entry name" value="tRNA_lig_kinase"/>
    <property type="match status" value="1"/>
</dbReference>
<dbReference type="InterPro" id="IPR012387">
    <property type="entry name" value="Trl1_fun"/>
</dbReference>
<feature type="active site" description="N6-AMP-lysine intermediate" evidence="2">
    <location>
        <position position="125"/>
    </location>
</feature>
<dbReference type="PIRSF" id="PIRSF019634">
    <property type="entry name" value="tRNA_lig_yeast"/>
    <property type="match status" value="1"/>
</dbReference>
<keyword evidence="1" id="KW-0436">Ligase</keyword>
<accession>A0A2R6RVS3</accession>
<feature type="compositionally biased region" description="Basic and acidic residues" evidence="3">
    <location>
        <begin position="394"/>
        <end position="409"/>
    </location>
</feature>
<evidence type="ECO:0000256" key="2">
    <source>
        <dbReference type="PIRSR" id="PIRSR019634-50"/>
    </source>
</evidence>
<dbReference type="PANTHER" id="PTHR32004">
    <property type="entry name" value="TRNA LIGASE"/>
    <property type="match status" value="1"/>
</dbReference>
<dbReference type="Pfam" id="PF09511">
    <property type="entry name" value="RNA_lig_T4_1"/>
    <property type="match status" value="1"/>
</dbReference>
<dbReference type="AlphaFoldDB" id="A0A2R6RVS3"/>
<dbReference type="GO" id="GO:0051730">
    <property type="term" value="F:GTP-dependent polyribonucleotide 5'-hydroxyl-kinase activity"/>
    <property type="evidence" value="ECO:0007669"/>
    <property type="project" value="InterPro"/>
</dbReference>
<proteinExistence type="inferred from homology"/>
<organism evidence="8 9">
    <name type="scientific">Hermanssonia centrifuga</name>
    <dbReference type="NCBI Taxonomy" id="98765"/>
    <lineage>
        <taxon>Eukaryota</taxon>
        <taxon>Fungi</taxon>
        <taxon>Dikarya</taxon>
        <taxon>Basidiomycota</taxon>
        <taxon>Agaricomycotina</taxon>
        <taxon>Agaricomycetes</taxon>
        <taxon>Polyporales</taxon>
        <taxon>Meruliaceae</taxon>
        <taxon>Hermanssonia</taxon>
    </lineage>
</organism>
<comment type="caution">
    <text evidence="8">The sequence shown here is derived from an EMBL/GenBank/DDBJ whole genome shotgun (WGS) entry which is preliminary data.</text>
</comment>
<dbReference type="PANTHER" id="PTHR32004:SF1">
    <property type="entry name" value="TRNA LIGASE"/>
    <property type="match status" value="1"/>
</dbReference>
<feature type="domain" description="T4 RNA ligase 1-like N-terminal" evidence="6">
    <location>
        <begin position="72"/>
        <end position="315"/>
    </location>
</feature>
<name>A0A2R6RVS3_9APHY</name>
<dbReference type="EMBL" id="MLYV02000151">
    <property type="protein sequence ID" value="PSS34116.1"/>
    <property type="molecule type" value="Genomic_DNA"/>
</dbReference>
<dbReference type="InterPro" id="IPR015965">
    <property type="entry name" value="tRNA_lig_PDEase"/>
</dbReference>
<feature type="region of interest" description="Disordered" evidence="3">
    <location>
        <begin position="389"/>
        <end position="409"/>
    </location>
</feature>
<evidence type="ECO:0000313" key="8">
    <source>
        <dbReference type="EMBL" id="PSS34116.1"/>
    </source>
</evidence>
<evidence type="ECO:0000313" key="7">
    <source>
        <dbReference type="EMBL" id="PSR70778.1"/>
    </source>
</evidence>
<dbReference type="GO" id="GO:0003972">
    <property type="term" value="F:RNA ligase (ATP) activity"/>
    <property type="evidence" value="ECO:0007669"/>
    <property type="project" value="UniProtKB-UniRule"/>
</dbReference>